<feature type="domain" description="Ig-like" evidence="2">
    <location>
        <begin position="83"/>
        <end position="176"/>
    </location>
</feature>
<sequence length="186" mass="20750">MEDKRIRALRGGESLWCECESWLPVGGWHWSDSCSWLYLCSRAPGVDSDLPPNAVARSPRQWHSPPPLADPPQIAPVSKQVDPKVTPVIQPLRRLPLALRDGVAAKLWICVARSSPLSSMAQRYSQSWTYDKATLKCPSTQPASREPTSVSQVASFLGVTIYYLCFLPHYSDMVASLCQLLRKDDP</sequence>
<proteinExistence type="predicted"/>
<dbReference type="AlphaFoldDB" id="A0AAV6QEW5"/>
<evidence type="ECO:0000313" key="3">
    <source>
        <dbReference type="EMBL" id="KAG7487075.1"/>
    </source>
</evidence>
<keyword evidence="4" id="KW-1185">Reference proteome</keyword>
<comment type="caution">
    <text evidence="3">The sequence shown here is derived from an EMBL/GenBank/DDBJ whole genome shotgun (WGS) entry which is preliminary data.</text>
</comment>
<feature type="region of interest" description="Disordered" evidence="1">
    <location>
        <begin position="51"/>
        <end position="75"/>
    </location>
</feature>
<evidence type="ECO:0000259" key="2">
    <source>
        <dbReference type="PROSITE" id="PS50835"/>
    </source>
</evidence>
<accession>A0AAV6QEW5</accession>
<gene>
    <name evidence="3" type="ORF">JOB18_045908</name>
</gene>
<dbReference type="Proteomes" id="UP000693946">
    <property type="component" value="Linkage Group LG6"/>
</dbReference>
<name>A0AAV6QEW5_SOLSE</name>
<dbReference type="InterPro" id="IPR007110">
    <property type="entry name" value="Ig-like_dom"/>
</dbReference>
<reference evidence="3 4" key="1">
    <citation type="journal article" date="2021" name="Sci. Rep.">
        <title>Chromosome anchoring in Senegalese sole (Solea senegalensis) reveals sex-associated markers and genome rearrangements in flatfish.</title>
        <authorList>
            <person name="Guerrero-Cozar I."/>
            <person name="Gomez-Garrido J."/>
            <person name="Berbel C."/>
            <person name="Martinez-Blanch J.F."/>
            <person name="Alioto T."/>
            <person name="Claros M.G."/>
            <person name="Gagnaire P.A."/>
            <person name="Manchado M."/>
        </authorList>
    </citation>
    <scope>NUCLEOTIDE SEQUENCE [LARGE SCALE GENOMIC DNA]</scope>
    <source>
        <strain evidence="3">Sse05_10M</strain>
    </source>
</reference>
<organism evidence="3 4">
    <name type="scientific">Solea senegalensis</name>
    <name type="common">Senegalese sole</name>
    <dbReference type="NCBI Taxonomy" id="28829"/>
    <lineage>
        <taxon>Eukaryota</taxon>
        <taxon>Metazoa</taxon>
        <taxon>Chordata</taxon>
        <taxon>Craniata</taxon>
        <taxon>Vertebrata</taxon>
        <taxon>Euteleostomi</taxon>
        <taxon>Actinopterygii</taxon>
        <taxon>Neopterygii</taxon>
        <taxon>Teleostei</taxon>
        <taxon>Neoteleostei</taxon>
        <taxon>Acanthomorphata</taxon>
        <taxon>Carangaria</taxon>
        <taxon>Pleuronectiformes</taxon>
        <taxon>Pleuronectoidei</taxon>
        <taxon>Soleidae</taxon>
        <taxon>Solea</taxon>
    </lineage>
</organism>
<feature type="compositionally biased region" description="Pro residues" evidence="1">
    <location>
        <begin position="64"/>
        <end position="74"/>
    </location>
</feature>
<evidence type="ECO:0000313" key="4">
    <source>
        <dbReference type="Proteomes" id="UP000693946"/>
    </source>
</evidence>
<dbReference type="EMBL" id="JAGKHQ010000018">
    <property type="protein sequence ID" value="KAG7487075.1"/>
    <property type="molecule type" value="Genomic_DNA"/>
</dbReference>
<evidence type="ECO:0000256" key="1">
    <source>
        <dbReference type="SAM" id="MobiDB-lite"/>
    </source>
</evidence>
<protein>
    <submittedName>
        <fullName evidence="3">Gypsy-16 si</fullName>
    </submittedName>
</protein>
<dbReference type="PROSITE" id="PS50835">
    <property type="entry name" value="IG_LIKE"/>
    <property type="match status" value="1"/>
</dbReference>